<name>A0A8I6GL65_RAT</name>
<evidence type="ECO:0000313" key="3">
    <source>
        <dbReference type="Proteomes" id="UP000002494"/>
    </source>
</evidence>
<dbReference type="GO" id="GO:0006303">
    <property type="term" value="P:double-strand break repair via nonhomologous end joining"/>
    <property type="evidence" value="ECO:0007669"/>
    <property type="project" value="Ensembl"/>
</dbReference>
<dbReference type="RGD" id="1563238">
    <property type="gene designation" value="Cyren"/>
</dbReference>
<dbReference type="GO" id="GO:0005737">
    <property type="term" value="C:cytoplasm"/>
    <property type="evidence" value="ECO:0007669"/>
    <property type="project" value="Ensembl"/>
</dbReference>
<dbReference type="InterPro" id="IPR028278">
    <property type="entry name" value="MRI"/>
</dbReference>
<dbReference type="PANTHER" id="PTHR14566:SF0">
    <property type="entry name" value="CELL CYCLE REGULATOR OF NON-HOMOLOGOUS END JOINING"/>
    <property type="match status" value="1"/>
</dbReference>
<dbReference type="PANTHER" id="PTHR14566">
    <property type="entry name" value="CELL CYCLE REGULATOR OF NON-HOMOLOGOUS END JOINING"/>
    <property type="match status" value="1"/>
</dbReference>
<dbReference type="AlphaFoldDB" id="A0A8I6GL65"/>
<organism evidence="2 3">
    <name type="scientific">Rattus norvegicus</name>
    <name type="common">Rat</name>
    <dbReference type="NCBI Taxonomy" id="10116"/>
    <lineage>
        <taxon>Eukaryota</taxon>
        <taxon>Metazoa</taxon>
        <taxon>Chordata</taxon>
        <taxon>Craniata</taxon>
        <taxon>Vertebrata</taxon>
        <taxon>Euteleostomi</taxon>
        <taxon>Mammalia</taxon>
        <taxon>Eutheria</taxon>
        <taxon>Euarchontoglires</taxon>
        <taxon>Glires</taxon>
        <taxon>Rodentia</taxon>
        <taxon>Myomorpha</taxon>
        <taxon>Muroidea</taxon>
        <taxon>Muridae</taxon>
        <taxon>Murinae</taxon>
        <taxon>Rattus</taxon>
    </lineage>
</organism>
<sequence>METLKSDNKKRVLPSWMTAPGNERKVVSVKTAKRKQTAAIRVGAATRAPAKETVYCMNEAEMVDVALGILIEVTSVLSLLTPRAVGTSIGPLLLGRKQEKPWEQPSLVAPDKLQLSPPCSESPHTSSPGSSSEEEDSRTDSPALGLSPARGPEASNSPCSRSPEEGKEEEDELKYVREIFFS</sequence>
<dbReference type="GO" id="GO:0005634">
    <property type="term" value="C:nucleus"/>
    <property type="evidence" value="ECO:0007669"/>
    <property type="project" value="Ensembl"/>
</dbReference>
<reference evidence="2" key="1">
    <citation type="submission" date="2024-01" db="EMBL/GenBank/DDBJ databases">
        <title>GRCr8: a new rat reference genome assembly contstructed from accurate long reads and long range scaffolding.</title>
        <authorList>
            <person name="Doris P.A."/>
            <person name="Kalbfleisch T."/>
            <person name="Li K."/>
            <person name="Howe K."/>
            <person name="Wood J."/>
        </authorList>
    </citation>
    <scope>NUCLEOTIDE SEQUENCE [LARGE SCALE GENOMIC DNA]</scope>
    <source>
        <strain evidence="2">Brown Norway</strain>
    </source>
</reference>
<evidence type="ECO:0000313" key="4">
    <source>
        <dbReference type="RGD" id="1563238"/>
    </source>
</evidence>
<dbReference type="GO" id="GO:2001033">
    <property type="term" value="P:negative regulation of double-strand break repair via nonhomologous end joining"/>
    <property type="evidence" value="ECO:0007669"/>
    <property type="project" value="Ensembl"/>
</dbReference>
<dbReference type="OMA" id="VLPTWMT"/>
<gene>
    <name evidence="2 4" type="primary">Cyren</name>
</gene>
<dbReference type="Pfam" id="PF15325">
    <property type="entry name" value="MRI"/>
    <property type="match status" value="1"/>
</dbReference>
<feature type="compositionally biased region" description="Low complexity" evidence="1">
    <location>
        <begin position="121"/>
        <end position="131"/>
    </location>
</feature>
<keyword evidence="3" id="KW-1185">Reference proteome</keyword>
<dbReference type="OrthoDB" id="8936475at2759"/>
<evidence type="ECO:0000256" key="1">
    <source>
        <dbReference type="SAM" id="MobiDB-lite"/>
    </source>
</evidence>
<reference evidence="2" key="3">
    <citation type="submission" date="2025-09" db="UniProtKB">
        <authorList>
            <consortium name="Ensembl"/>
        </authorList>
    </citation>
    <scope>IDENTIFICATION</scope>
    <source>
        <strain evidence="2">Brown Norway</strain>
    </source>
</reference>
<reference evidence="2" key="2">
    <citation type="submission" date="2025-08" db="UniProtKB">
        <authorList>
            <consortium name="Ensembl"/>
        </authorList>
    </citation>
    <scope>IDENTIFICATION</scope>
    <source>
        <strain evidence="2">Brown Norway</strain>
    </source>
</reference>
<dbReference type="GeneTree" id="ENSGT00390000013192"/>
<accession>A0A8I6GL65</accession>
<dbReference type="Ensembl" id="ENSRNOT00000109467.2">
    <property type="protein sequence ID" value="ENSRNOP00000095512.1"/>
    <property type="gene ID" value="ENSRNOG00000026958.4"/>
</dbReference>
<proteinExistence type="predicted"/>
<dbReference type="Proteomes" id="UP000002494">
    <property type="component" value="Chromosome 4"/>
</dbReference>
<protein>
    <submittedName>
        <fullName evidence="2">Cell cycle regulator of NHEJ</fullName>
    </submittedName>
</protein>
<evidence type="ECO:0000313" key="2">
    <source>
        <dbReference type="Ensembl" id="ENSRNOP00000095512.1"/>
    </source>
</evidence>
<feature type="region of interest" description="Disordered" evidence="1">
    <location>
        <begin position="103"/>
        <end position="174"/>
    </location>
</feature>